<reference evidence="2 3" key="1">
    <citation type="journal article" date="2012" name="Appl. Environ. Microbiol.">
        <title>Short-read sequencing for genomic analysis of the brown rot fungus Fibroporia radiculosa.</title>
        <authorList>
            <person name="Tang J.D."/>
            <person name="Perkins A.D."/>
            <person name="Sonstegard T.S."/>
            <person name="Schroeder S.G."/>
            <person name="Burgess S.C."/>
            <person name="Diehl S.V."/>
        </authorList>
    </citation>
    <scope>NUCLEOTIDE SEQUENCE [LARGE SCALE GENOMIC DNA]</scope>
    <source>
        <strain evidence="2 3">TFFH 294</strain>
    </source>
</reference>
<evidence type="ECO:0000256" key="1">
    <source>
        <dbReference type="SAM" id="MobiDB-lite"/>
    </source>
</evidence>
<feature type="compositionally biased region" description="Low complexity" evidence="1">
    <location>
        <begin position="90"/>
        <end position="108"/>
    </location>
</feature>
<keyword evidence="3" id="KW-1185">Reference proteome</keyword>
<gene>
    <name evidence="2" type="ORF">FIBRA_08541</name>
</gene>
<sequence>MASRLGRRVASQLARPAARLTSRGAGVTKRCMSTTEHGAHSTGSDRPWMASLRIGSALVFVPAFFYLISPSAKKEAHGAAHGHGHEKEASSAPVNEPEVPVEVQSSEEQTLDPPHGTNEEQKSKQESMTDADGVTVSGEELSKSVEQAFSEDSPIDAQAAEETEHEPNSPATSSDAQGDDSGPTNSDAEKTATGKAPPQDAKDD</sequence>
<feature type="compositionally biased region" description="Basic and acidic residues" evidence="1">
    <location>
        <begin position="77"/>
        <end position="89"/>
    </location>
</feature>
<dbReference type="OrthoDB" id="4590707at2759"/>
<feature type="region of interest" description="Disordered" evidence="1">
    <location>
        <begin position="77"/>
        <end position="204"/>
    </location>
</feature>
<dbReference type="RefSeq" id="XP_012185573.1">
    <property type="nucleotide sequence ID" value="XM_012330183.1"/>
</dbReference>
<dbReference type="EMBL" id="HE797273">
    <property type="protein sequence ID" value="CCM06290.1"/>
    <property type="molecule type" value="Genomic_DNA"/>
</dbReference>
<feature type="compositionally biased region" description="Basic and acidic residues" evidence="1">
    <location>
        <begin position="117"/>
        <end position="127"/>
    </location>
</feature>
<accession>J4GX00</accession>
<feature type="compositionally biased region" description="Polar residues" evidence="1">
    <location>
        <begin position="169"/>
        <end position="186"/>
    </location>
</feature>
<proteinExistence type="predicted"/>
<dbReference type="GeneID" id="24101190"/>
<dbReference type="HOGENOM" id="CLU_098341_0_0_1"/>
<dbReference type="AlphaFoldDB" id="J4GX00"/>
<evidence type="ECO:0000313" key="2">
    <source>
        <dbReference type="EMBL" id="CCM06290.1"/>
    </source>
</evidence>
<dbReference type="Proteomes" id="UP000006352">
    <property type="component" value="Unassembled WGS sequence"/>
</dbReference>
<protein>
    <submittedName>
        <fullName evidence="2">Uncharacterized protein</fullName>
    </submittedName>
</protein>
<feature type="compositionally biased region" description="Polar residues" evidence="1">
    <location>
        <begin position="31"/>
        <end position="44"/>
    </location>
</feature>
<feature type="region of interest" description="Disordered" evidence="1">
    <location>
        <begin position="1"/>
        <end position="47"/>
    </location>
</feature>
<organism evidence="2 3">
    <name type="scientific">Fibroporia radiculosa</name>
    <dbReference type="NCBI Taxonomy" id="599839"/>
    <lineage>
        <taxon>Eukaryota</taxon>
        <taxon>Fungi</taxon>
        <taxon>Dikarya</taxon>
        <taxon>Basidiomycota</taxon>
        <taxon>Agaricomycotina</taxon>
        <taxon>Agaricomycetes</taxon>
        <taxon>Polyporales</taxon>
        <taxon>Fibroporiaceae</taxon>
        <taxon>Fibroporia</taxon>
    </lineage>
</organism>
<name>J4GX00_9APHY</name>
<dbReference type="InParanoid" id="J4GX00"/>
<dbReference type="STRING" id="599839.J4GX00"/>
<evidence type="ECO:0000313" key="3">
    <source>
        <dbReference type="Proteomes" id="UP000006352"/>
    </source>
</evidence>